<dbReference type="AlphaFoldDB" id="A0A6J7JRM3"/>
<feature type="compositionally biased region" description="Basic and acidic residues" evidence="1">
    <location>
        <begin position="1"/>
        <end position="11"/>
    </location>
</feature>
<feature type="compositionally biased region" description="Basic and acidic residues" evidence="1">
    <location>
        <begin position="21"/>
        <end position="30"/>
    </location>
</feature>
<accession>A0A6J7JRM3</accession>
<sequence length="83" mass="9030">MGLTGDGRDTTTELGLGSRSTPDHRAEDFHSGAVGKGGWRHHVAAGDPLEIVEVERYCLHLDEHLAGTGFGDRHGFEAQHIKR</sequence>
<gene>
    <name evidence="2" type="ORF">UFOPK3733_01601</name>
</gene>
<dbReference type="EMBL" id="CAFBNC010000093">
    <property type="protein sequence ID" value="CAB4946270.1"/>
    <property type="molecule type" value="Genomic_DNA"/>
</dbReference>
<feature type="region of interest" description="Disordered" evidence="1">
    <location>
        <begin position="1"/>
        <end position="37"/>
    </location>
</feature>
<organism evidence="2">
    <name type="scientific">freshwater metagenome</name>
    <dbReference type="NCBI Taxonomy" id="449393"/>
    <lineage>
        <taxon>unclassified sequences</taxon>
        <taxon>metagenomes</taxon>
        <taxon>ecological metagenomes</taxon>
    </lineage>
</organism>
<evidence type="ECO:0000256" key="1">
    <source>
        <dbReference type="SAM" id="MobiDB-lite"/>
    </source>
</evidence>
<reference evidence="2" key="1">
    <citation type="submission" date="2020-05" db="EMBL/GenBank/DDBJ databases">
        <authorList>
            <person name="Chiriac C."/>
            <person name="Salcher M."/>
            <person name="Ghai R."/>
            <person name="Kavagutti S V."/>
        </authorList>
    </citation>
    <scope>NUCLEOTIDE SEQUENCE</scope>
</reference>
<name>A0A6J7JRM3_9ZZZZ</name>
<protein>
    <submittedName>
        <fullName evidence="2">Unannotated protein</fullName>
    </submittedName>
</protein>
<evidence type="ECO:0000313" key="2">
    <source>
        <dbReference type="EMBL" id="CAB4946270.1"/>
    </source>
</evidence>
<proteinExistence type="predicted"/>